<dbReference type="InterPro" id="IPR000795">
    <property type="entry name" value="T_Tr_GTP-bd_dom"/>
</dbReference>
<feature type="binding site" evidence="8">
    <location>
        <begin position="486"/>
        <end position="489"/>
    </location>
    <ligand>
        <name>GTP</name>
        <dbReference type="ChEBI" id="CHEBI:37565"/>
    </ligand>
</feature>
<keyword evidence="7 8" id="KW-0342">GTP-binding</keyword>
<dbReference type="PROSITE" id="PS01176">
    <property type="entry name" value="IF2"/>
    <property type="match status" value="1"/>
</dbReference>
<dbReference type="NCBIfam" id="TIGR00231">
    <property type="entry name" value="small_GTP"/>
    <property type="match status" value="1"/>
</dbReference>
<keyword evidence="5 8" id="KW-0547">Nucleotide-binding</keyword>
<dbReference type="InterPro" id="IPR000178">
    <property type="entry name" value="TF_IF2_bacterial-like"/>
</dbReference>
<dbReference type="PANTHER" id="PTHR43381">
    <property type="entry name" value="TRANSLATION INITIATION FACTOR IF-2-RELATED"/>
    <property type="match status" value="1"/>
</dbReference>
<dbReference type="Proteomes" id="UP000198651">
    <property type="component" value="Chromosome I"/>
</dbReference>
<dbReference type="FunFam" id="3.40.50.300:FF:000019">
    <property type="entry name" value="Translation initiation factor IF-2"/>
    <property type="match status" value="1"/>
</dbReference>
<evidence type="ECO:0000256" key="8">
    <source>
        <dbReference type="HAMAP-Rule" id="MF_00100"/>
    </source>
</evidence>
<feature type="compositionally biased region" description="Polar residues" evidence="10">
    <location>
        <begin position="214"/>
        <end position="230"/>
    </location>
</feature>
<gene>
    <name evidence="8 12" type="primary">infB</name>
    <name evidence="12" type="ORF">Ark11_1207</name>
</gene>
<keyword evidence="6 8" id="KW-0648">Protein biosynthesis</keyword>
<evidence type="ECO:0000256" key="2">
    <source>
        <dbReference type="ARBA" id="ARBA00020675"/>
    </source>
</evidence>
<accession>A0A0S4M310</accession>
<dbReference type="FunFam" id="2.40.30.10:FF:000007">
    <property type="entry name" value="Translation initiation factor IF-2"/>
    <property type="match status" value="1"/>
</dbReference>
<dbReference type="InterPro" id="IPR015760">
    <property type="entry name" value="TIF_IF2"/>
</dbReference>
<evidence type="ECO:0000256" key="6">
    <source>
        <dbReference type="ARBA" id="ARBA00022917"/>
    </source>
</evidence>
<dbReference type="FunFam" id="2.40.30.10:FF:000008">
    <property type="entry name" value="Translation initiation factor IF-2"/>
    <property type="match status" value="1"/>
</dbReference>
<keyword evidence="3 8" id="KW-0963">Cytoplasm</keyword>
<dbReference type="PANTHER" id="PTHR43381:SF5">
    <property type="entry name" value="TR-TYPE G DOMAIN-CONTAINING PROTEIN"/>
    <property type="match status" value="1"/>
</dbReference>
<keyword evidence="13" id="KW-1185">Reference proteome</keyword>
<name>A0A0S4M310_9BURK</name>
<dbReference type="Pfam" id="PF00009">
    <property type="entry name" value="GTP_EFTU"/>
    <property type="match status" value="1"/>
</dbReference>
<evidence type="ECO:0000256" key="3">
    <source>
        <dbReference type="ARBA" id="ARBA00022490"/>
    </source>
</evidence>
<dbReference type="Pfam" id="PF22042">
    <property type="entry name" value="EF-G_D2"/>
    <property type="match status" value="1"/>
</dbReference>
<dbReference type="GO" id="GO:0005829">
    <property type="term" value="C:cytosol"/>
    <property type="evidence" value="ECO:0007669"/>
    <property type="project" value="TreeGrafter"/>
</dbReference>
<dbReference type="STRING" id="1561003.Ark11_1207"/>
<dbReference type="FunFam" id="3.40.50.10050:FF:000001">
    <property type="entry name" value="Translation initiation factor IF-2"/>
    <property type="match status" value="1"/>
</dbReference>
<dbReference type="EMBL" id="LN906597">
    <property type="protein sequence ID" value="CUT18017.1"/>
    <property type="molecule type" value="Genomic_DNA"/>
</dbReference>
<evidence type="ECO:0000256" key="7">
    <source>
        <dbReference type="ARBA" id="ARBA00023134"/>
    </source>
</evidence>
<evidence type="ECO:0000313" key="13">
    <source>
        <dbReference type="Proteomes" id="UP000198651"/>
    </source>
</evidence>
<evidence type="ECO:0000256" key="5">
    <source>
        <dbReference type="ARBA" id="ARBA00022741"/>
    </source>
</evidence>
<dbReference type="InterPro" id="IPR009061">
    <property type="entry name" value="DNA-bd_dom_put_sf"/>
</dbReference>
<dbReference type="Pfam" id="PF08364">
    <property type="entry name" value="IF2_assoc"/>
    <property type="match status" value="1"/>
</dbReference>
<feature type="region of interest" description="G-domain" evidence="8">
    <location>
        <begin position="380"/>
        <end position="528"/>
    </location>
</feature>
<dbReference type="PATRIC" id="fig|1561003.3.peg.1241"/>
<dbReference type="GO" id="GO:0003743">
    <property type="term" value="F:translation initiation factor activity"/>
    <property type="evidence" value="ECO:0007669"/>
    <property type="project" value="UniProtKB-UniRule"/>
</dbReference>
<dbReference type="SUPFAM" id="SSF50447">
    <property type="entry name" value="Translation proteins"/>
    <property type="match status" value="2"/>
</dbReference>
<dbReference type="SUPFAM" id="SSF46955">
    <property type="entry name" value="Putative DNA-binding domain"/>
    <property type="match status" value="1"/>
</dbReference>
<dbReference type="Pfam" id="PF11987">
    <property type="entry name" value="IF-2"/>
    <property type="match status" value="1"/>
</dbReference>
<dbReference type="PROSITE" id="PS51722">
    <property type="entry name" value="G_TR_2"/>
    <property type="match status" value="1"/>
</dbReference>
<dbReference type="CDD" id="cd03702">
    <property type="entry name" value="IF2_mtIF2_II"/>
    <property type="match status" value="1"/>
</dbReference>
<dbReference type="InterPro" id="IPR053905">
    <property type="entry name" value="EF-G-like_DII"/>
</dbReference>
<feature type="region of interest" description="Disordered" evidence="10">
    <location>
        <begin position="202"/>
        <end position="268"/>
    </location>
</feature>
<proteinExistence type="inferred from homology"/>
<dbReference type="InterPro" id="IPR027417">
    <property type="entry name" value="P-loop_NTPase"/>
</dbReference>
<evidence type="ECO:0000313" key="12">
    <source>
        <dbReference type="EMBL" id="CUT18017.1"/>
    </source>
</evidence>
<keyword evidence="4 8" id="KW-0396">Initiation factor</keyword>
<dbReference type="Gene3D" id="3.30.56.50">
    <property type="entry name" value="Putative DNA-binding domain, N-terminal subdomain of bacterial translation initiation factor IF2"/>
    <property type="match status" value="1"/>
</dbReference>
<dbReference type="CDD" id="cd01887">
    <property type="entry name" value="IF2_eIF5B"/>
    <property type="match status" value="1"/>
</dbReference>
<evidence type="ECO:0000256" key="9">
    <source>
        <dbReference type="RuleBase" id="RU000644"/>
    </source>
</evidence>
<evidence type="ECO:0000256" key="1">
    <source>
        <dbReference type="ARBA" id="ARBA00007733"/>
    </source>
</evidence>
<evidence type="ECO:0000256" key="10">
    <source>
        <dbReference type="SAM" id="MobiDB-lite"/>
    </source>
</evidence>
<organism evidence="12 13">
    <name type="scientific">Candidatus Ichthyocystis hellenicum</name>
    <dbReference type="NCBI Taxonomy" id="1561003"/>
    <lineage>
        <taxon>Bacteria</taxon>
        <taxon>Pseudomonadati</taxon>
        <taxon>Pseudomonadota</taxon>
        <taxon>Betaproteobacteria</taxon>
        <taxon>Burkholderiales</taxon>
        <taxon>Candidatus Ichthyocystis</taxon>
    </lineage>
</organism>
<reference evidence="13" key="1">
    <citation type="submission" date="2015-11" db="EMBL/GenBank/DDBJ databases">
        <authorList>
            <person name="Seth-Smith H.M.B."/>
        </authorList>
    </citation>
    <scope>NUCLEOTIDE SEQUENCE [LARGE SCALE GENOMIC DNA]</scope>
    <source>
        <strain evidence="13">2013Ark11</strain>
    </source>
</reference>
<dbReference type="GO" id="GO:0005525">
    <property type="term" value="F:GTP binding"/>
    <property type="evidence" value="ECO:0007669"/>
    <property type="project" value="UniProtKB-KW"/>
</dbReference>
<dbReference type="InterPro" id="IPR036925">
    <property type="entry name" value="TIF_IF2_dom3_sf"/>
</dbReference>
<feature type="domain" description="Tr-type G" evidence="11">
    <location>
        <begin position="377"/>
        <end position="546"/>
    </location>
</feature>
<dbReference type="Gene3D" id="3.40.50.300">
    <property type="entry name" value="P-loop containing nucleotide triphosphate hydrolases"/>
    <property type="match status" value="1"/>
</dbReference>
<comment type="function">
    <text evidence="8 9">One of the essential components for the initiation of protein synthesis. Protects formylmethionyl-tRNA from spontaneous hydrolysis and promotes its binding to the 30S ribosomal subunits. Also involved in the hydrolysis of GTP during the formation of the 70S ribosomal complex.</text>
</comment>
<dbReference type="InterPro" id="IPR009000">
    <property type="entry name" value="Transl_B-barrel_sf"/>
</dbReference>
<protein>
    <recommendedName>
        <fullName evidence="2 8">Translation initiation factor IF-2</fullName>
    </recommendedName>
</protein>
<dbReference type="Gene3D" id="3.40.50.10050">
    <property type="entry name" value="Translation initiation factor IF- 2, domain 3"/>
    <property type="match status" value="1"/>
</dbReference>
<dbReference type="AlphaFoldDB" id="A0A0S4M310"/>
<dbReference type="NCBIfam" id="TIGR00487">
    <property type="entry name" value="IF-2"/>
    <property type="match status" value="1"/>
</dbReference>
<dbReference type="Pfam" id="PF04760">
    <property type="entry name" value="IF2_N"/>
    <property type="match status" value="2"/>
</dbReference>
<sequence>MSSLSVGDFATELNVPVSVLLDQFKAAGVVKNSPDDIVSAEDKGVLLSYLQKSHGGSLSRITLTRRETKSIQKSYSMGRERTIPVEVRRRRVFVKRDAICDASSEVGLSSDDGPVSEDNHSSSDCRGDKVESVSSVVEMEGDKSALPFSENSALPTSDVDSEADVKEVVSDSASVVDAVPVDLAAVVSGPAVREETAKVVANVVPPKKEKQRTAKAQQDARSPSRDSPQTSKKGKKSSRDRDDSSPSRRSSIKVRGILDSDPDGESWHVKRSHLRKKLAHKGHGAFQVPTEPVVRDVSVPETISVSDLAKKMAVKAIDVIKSLMKSGMMVTINQILDQETAMIVVEELGHRAIAAKLDDPGAYLADITSSSSLEKLPRPPVVTVMGHVDHGKTSLLDYIRSSKVVFGESGGITQHIGAYYVETNLGLVTFLDTPGHEAFTAMRARGVKATDIVIIVVAADDGPMPQTIEAINHARAAGVPIIVAVNKIDKPDAQPDKIRQDLLQYELVAEEFGGDVMFVNVSAKTGEGVDQLLESILLQAEVLNLRAPHGGFASGVVIEARLDKGKGVVATILVQSGFLSQGDIILAGESFGRVRSMIDHRGAVVKSAGPSVPVEVQGLSDLPAVGVEAVVLESEKKAREIALFRKGRFREVKLARKADAVKTDSEFVFSQSDSASSIKTLRVVIKADVQGSQEVLSQSLQKLSTDEVRVSIIHAAAGIVTESDVNLAAASKAVLVAFNTRFDVLSRRLAESQGVLVRSHSVIYSVIDDVRSIMTGLLSPEKKEKILGHFEVRQIFSIGKHVIAGVFVVDGLVKRHSRVRVFRQDEIIHDGELVSLKRFKEDVKEVRSGFECGLSIKDFNDLQEKDFVEVYDFEEVIRTEL</sequence>
<dbReference type="InterPro" id="IPR013575">
    <property type="entry name" value="IF2_assoc_dom_bac"/>
</dbReference>
<dbReference type="InterPro" id="IPR006847">
    <property type="entry name" value="IF2_N"/>
</dbReference>
<feature type="binding site" evidence="8">
    <location>
        <begin position="386"/>
        <end position="393"/>
    </location>
    <ligand>
        <name>GTP</name>
        <dbReference type="ChEBI" id="CHEBI:37565"/>
    </ligand>
</feature>
<evidence type="ECO:0000259" key="11">
    <source>
        <dbReference type="PROSITE" id="PS51722"/>
    </source>
</evidence>
<dbReference type="SUPFAM" id="SSF52540">
    <property type="entry name" value="P-loop containing nucleoside triphosphate hydrolases"/>
    <property type="match status" value="1"/>
</dbReference>
<dbReference type="InterPro" id="IPR023115">
    <property type="entry name" value="TIF_IF2_dom3"/>
</dbReference>
<feature type="binding site" evidence="8">
    <location>
        <begin position="432"/>
        <end position="436"/>
    </location>
    <ligand>
        <name>GTP</name>
        <dbReference type="ChEBI" id="CHEBI:37565"/>
    </ligand>
</feature>
<dbReference type="CDD" id="cd03692">
    <property type="entry name" value="mtIF2_IVc"/>
    <property type="match status" value="1"/>
</dbReference>
<dbReference type="InterPro" id="IPR044145">
    <property type="entry name" value="IF2_II"/>
</dbReference>
<comment type="subcellular location">
    <subcellularLocation>
        <location evidence="8">Cytoplasm</location>
    </subcellularLocation>
</comment>
<dbReference type="InterPro" id="IPR005225">
    <property type="entry name" value="Small_GTP-bd"/>
</dbReference>
<feature type="compositionally biased region" description="Basic and acidic residues" evidence="10">
    <location>
        <begin position="237"/>
        <end position="246"/>
    </location>
</feature>
<dbReference type="HAMAP" id="MF_00100_B">
    <property type="entry name" value="IF_2_B"/>
    <property type="match status" value="1"/>
</dbReference>
<feature type="compositionally biased region" description="Basic and acidic residues" evidence="10">
    <location>
        <begin position="117"/>
        <end position="131"/>
    </location>
</feature>
<dbReference type="OrthoDB" id="9811804at2"/>
<evidence type="ECO:0000256" key="4">
    <source>
        <dbReference type="ARBA" id="ARBA00022540"/>
    </source>
</evidence>
<feature type="region of interest" description="Disordered" evidence="10">
    <location>
        <begin position="105"/>
        <end position="161"/>
    </location>
</feature>
<dbReference type="Gene3D" id="2.40.30.10">
    <property type="entry name" value="Translation factors"/>
    <property type="match status" value="2"/>
</dbReference>
<comment type="similarity">
    <text evidence="1 8 9">Belongs to the TRAFAC class translation factor GTPase superfamily. Classic translation factor GTPase family. IF-2 subfamily.</text>
</comment>
<dbReference type="RefSeq" id="WP_092486569.1">
    <property type="nucleotide sequence ID" value="NZ_FLSL01000090.1"/>
</dbReference>
<dbReference type="SUPFAM" id="SSF52156">
    <property type="entry name" value="Initiation factor IF2/eIF5b, domain 3"/>
    <property type="match status" value="1"/>
</dbReference>
<dbReference type="GO" id="GO:0003924">
    <property type="term" value="F:GTPase activity"/>
    <property type="evidence" value="ECO:0007669"/>
    <property type="project" value="UniProtKB-UniRule"/>
</dbReference>